<keyword evidence="2 5" id="KW-0812">Transmembrane</keyword>
<proteinExistence type="inferred from homology"/>
<comment type="subcellular location">
    <subcellularLocation>
        <location evidence="1 5">Membrane</location>
        <topology evidence="1 5">Multi-pass membrane protein</topology>
    </subcellularLocation>
</comment>
<dbReference type="EMBL" id="JBFOHK010000001">
    <property type="protein sequence ID" value="MEW9570313.1"/>
    <property type="molecule type" value="Genomic_DNA"/>
</dbReference>
<evidence type="ECO:0000256" key="2">
    <source>
        <dbReference type="ARBA" id="ARBA00022692"/>
    </source>
</evidence>
<evidence type="ECO:0000256" key="5">
    <source>
        <dbReference type="RuleBase" id="RU003945"/>
    </source>
</evidence>
<dbReference type="Proteomes" id="UP001556220">
    <property type="component" value="Unassembled WGS sequence"/>
</dbReference>
<dbReference type="InterPro" id="IPR001708">
    <property type="entry name" value="YidC/ALB3/OXA1/COX18"/>
</dbReference>
<keyword evidence="3 6" id="KW-1133">Transmembrane helix</keyword>
<feature type="domain" description="Membrane insertase YidC/Oxa/ALB C-terminal" evidence="7">
    <location>
        <begin position="24"/>
        <end position="203"/>
    </location>
</feature>
<feature type="transmembrane region" description="Helical" evidence="6">
    <location>
        <begin position="24"/>
        <end position="47"/>
    </location>
</feature>
<feature type="transmembrane region" description="Helical" evidence="6">
    <location>
        <begin position="136"/>
        <end position="153"/>
    </location>
</feature>
<dbReference type="NCBIfam" id="TIGR03592">
    <property type="entry name" value="yidC_oxa1_cterm"/>
    <property type="match status" value="1"/>
</dbReference>
<dbReference type="RefSeq" id="WP_367852411.1">
    <property type="nucleotide sequence ID" value="NZ_JBFOHK010000001.1"/>
</dbReference>
<reference evidence="8 9" key="1">
    <citation type="submission" date="2024-06" db="EMBL/GenBank/DDBJ databases">
        <authorList>
            <person name="Woo H."/>
        </authorList>
    </citation>
    <scope>NUCLEOTIDE SEQUENCE [LARGE SCALE GENOMIC DNA]</scope>
    <source>
        <strain evidence="8 9">Si-c</strain>
    </source>
</reference>
<dbReference type="PANTHER" id="PTHR12428">
    <property type="entry name" value="OXA1"/>
    <property type="match status" value="1"/>
</dbReference>
<name>A0ABV3Q914_9GAMM</name>
<evidence type="ECO:0000313" key="9">
    <source>
        <dbReference type="Proteomes" id="UP001556220"/>
    </source>
</evidence>
<comment type="similarity">
    <text evidence="5">Belongs to the OXA1/ALB3/YidC family.</text>
</comment>
<accession>A0ABV3Q914</accession>
<feature type="transmembrane region" description="Helical" evidence="6">
    <location>
        <begin position="165"/>
        <end position="189"/>
    </location>
</feature>
<keyword evidence="9" id="KW-1185">Reference proteome</keyword>
<dbReference type="InterPro" id="IPR028055">
    <property type="entry name" value="YidC/Oxa/ALB_C"/>
</dbReference>
<protein>
    <submittedName>
        <fullName evidence="8">YidC/Oxa1 family membrane protein insertase</fullName>
    </submittedName>
</protein>
<evidence type="ECO:0000313" key="8">
    <source>
        <dbReference type="EMBL" id="MEW9570313.1"/>
    </source>
</evidence>
<keyword evidence="4 6" id="KW-0472">Membrane</keyword>
<evidence type="ECO:0000256" key="1">
    <source>
        <dbReference type="ARBA" id="ARBA00004141"/>
    </source>
</evidence>
<dbReference type="PANTHER" id="PTHR12428:SF65">
    <property type="entry name" value="CYTOCHROME C OXIDASE ASSEMBLY PROTEIN COX18, MITOCHONDRIAL"/>
    <property type="match status" value="1"/>
</dbReference>
<gene>
    <name evidence="8" type="ORF">ABQJ54_00970</name>
</gene>
<sequence>MWTMFVDGIAALLNQLAAWLDGSYGLAVIALALAVRLAMLPMTLQAAEQGWRRQRKLAALKPQLERLRERHAKDPAAHAAAMQSLYREHGIASGLGSGLLTALVQAPMSAGIYAAIRQGVASVGSFLWIPKLARPDLWLALLVAALGMVAMLFNPMLPEQARTLLHWLPVAISFLMVWHVAAGLGLYWLGSGSVTVLQNLLLRQRVRSLSA</sequence>
<comment type="caution">
    <text evidence="8">The sequence shown here is derived from an EMBL/GenBank/DDBJ whole genome shotgun (WGS) entry which is preliminary data.</text>
</comment>
<organism evidence="8 9">
    <name type="scientific">Rhodanobacter lycopersici</name>
    <dbReference type="NCBI Taxonomy" id="3162487"/>
    <lineage>
        <taxon>Bacteria</taxon>
        <taxon>Pseudomonadati</taxon>
        <taxon>Pseudomonadota</taxon>
        <taxon>Gammaproteobacteria</taxon>
        <taxon>Lysobacterales</taxon>
        <taxon>Rhodanobacteraceae</taxon>
        <taxon>Rhodanobacter</taxon>
    </lineage>
</organism>
<evidence type="ECO:0000259" key="7">
    <source>
        <dbReference type="Pfam" id="PF02096"/>
    </source>
</evidence>
<evidence type="ECO:0000256" key="6">
    <source>
        <dbReference type="SAM" id="Phobius"/>
    </source>
</evidence>
<feature type="transmembrane region" description="Helical" evidence="6">
    <location>
        <begin position="91"/>
        <end position="116"/>
    </location>
</feature>
<evidence type="ECO:0000256" key="3">
    <source>
        <dbReference type="ARBA" id="ARBA00022989"/>
    </source>
</evidence>
<dbReference type="Pfam" id="PF02096">
    <property type="entry name" value="60KD_IMP"/>
    <property type="match status" value="1"/>
</dbReference>
<evidence type="ECO:0000256" key="4">
    <source>
        <dbReference type="ARBA" id="ARBA00023136"/>
    </source>
</evidence>